<dbReference type="EMBL" id="CP036282">
    <property type="protein sequence ID" value="QDL54194.1"/>
    <property type="molecule type" value="Genomic_DNA"/>
</dbReference>
<evidence type="ECO:0000313" key="2">
    <source>
        <dbReference type="EMBL" id="QDL54194.1"/>
    </source>
</evidence>
<accession>A0A515ENI0</accession>
<dbReference type="CDD" id="cd14727">
    <property type="entry name" value="ChanN-like"/>
    <property type="match status" value="1"/>
</dbReference>
<name>A0A515ENI0_9BURK</name>
<evidence type="ECO:0000259" key="1">
    <source>
        <dbReference type="Pfam" id="PF04187"/>
    </source>
</evidence>
<protein>
    <recommendedName>
        <fullName evidence="1">Haem-binding uptake Tiki superfamily ChaN domain-containing protein</fullName>
    </recommendedName>
</protein>
<feature type="domain" description="Haem-binding uptake Tiki superfamily ChaN" evidence="1">
    <location>
        <begin position="65"/>
        <end position="263"/>
    </location>
</feature>
<dbReference type="Gene3D" id="3.40.50.11550">
    <property type="match status" value="2"/>
</dbReference>
<dbReference type="Pfam" id="PF04187">
    <property type="entry name" value="Cofac_haem_bdg"/>
    <property type="match status" value="1"/>
</dbReference>
<dbReference type="PIRSF" id="PIRSF020419">
    <property type="entry name" value="Fe_uptake_reg_CjrA_prd"/>
    <property type="match status" value="1"/>
</dbReference>
<dbReference type="KEGG" id="rhg:EXZ61_08465"/>
<reference evidence="3" key="1">
    <citation type="submission" date="2019-02" db="EMBL/GenBank/DDBJ databases">
        <title>Complete genome sequence of Rhodoferax sp. Gr-4.</title>
        <authorList>
            <person name="Jin L."/>
        </authorList>
    </citation>
    <scope>NUCLEOTIDE SEQUENCE [LARGE SCALE GENOMIC DNA]</scope>
    <source>
        <strain evidence="3">Gr-4</strain>
    </source>
</reference>
<dbReference type="InterPro" id="IPR007314">
    <property type="entry name" value="Cofac_haem-bd_dom"/>
</dbReference>
<evidence type="ECO:0000313" key="3">
    <source>
        <dbReference type="Proteomes" id="UP000317365"/>
    </source>
</evidence>
<dbReference type="AlphaFoldDB" id="A0A515ENI0"/>
<dbReference type="SUPFAM" id="SSF159501">
    <property type="entry name" value="EreA/ChaN-like"/>
    <property type="match status" value="1"/>
</dbReference>
<dbReference type="Proteomes" id="UP000317365">
    <property type="component" value="Chromosome"/>
</dbReference>
<sequence length="323" mass="35248">MPVILYDNDSHLDRKLKFRMQFISSRFCTLASIGLLCSQLTLAQVAPGQIWDIHAQQTISLEAAMARLQASRYVLLGEKHDNEIHHALQLQVLQSLHQGGRKPTLLMEQFDTEHQAALHAAQTAAAGSTKDATAQAERLADAGQLNRKGWRWPMYRDLIAFATAQRWPVAAANLSRAEARDIFKGSKTVTLPTASPALFAKWEADMVAGHCGQALPANMVTGLVTAQRARDATMAAALEATGPQGAVLIAGAGHVRRERAAPLYFQQASSNPATITIAFTEVDPGITQTKDYDQEGFDLLWFTPAQTREDPCAVMPLQVPAKQ</sequence>
<keyword evidence="3" id="KW-1185">Reference proteome</keyword>
<organism evidence="2 3">
    <name type="scientific">Rhodoferax aquaticus</name>
    <dbReference type="NCBI Taxonomy" id="2527691"/>
    <lineage>
        <taxon>Bacteria</taxon>
        <taxon>Pseudomonadati</taxon>
        <taxon>Pseudomonadota</taxon>
        <taxon>Betaproteobacteria</taxon>
        <taxon>Burkholderiales</taxon>
        <taxon>Comamonadaceae</taxon>
        <taxon>Rhodoferax</taxon>
    </lineage>
</organism>
<proteinExistence type="predicted"/>
<dbReference type="InterPro" id="IPR016773">
    <property type="entry name" value="Fe3_uptake_reg_CjrA_prd"/>
</dbReference>
<gene>
    <name evidence="2" type="ORF">EXZ61_08465</name>
</gene>
<reference evidence="3" key="2">
    <citation type="journal article" date="2020" name="Int. J. Syst. Evol. Microbiol.">
        <title>Genomic insights into a novel species Rhodoferax aquaticus sp. nov., isolated from freshwater.</title>
        <authorList>
            <person name="Li T."/>
            <person name="Zhuo Y."/>
            <person name="Jin C.Z."/>
            <person name="Wu X."/>
            <person name="Ko S.R."/>
            <person name="Jin F.J."/>
            <person name="Ahn C.Y."/>
            <person name="Oh H.M."/>
            <person name="Lee H.G."/>
            <person name="Jin L."/>
        </authorList>
    </citation>
    <scope>NUCLEOTIDE SEQUENCE [LARGE SCALE GENOMIC DNA]</scope>
    <source>
        <strain evidence="3">Gr-4</strain>
    </source>
</reference>